<protein>
    <submittedName>
        <fullName evidence="2">Innexin</fullName>
    </submittedName>
</protein>
<evidence type="ECO:0000313" key="2">
    <source>
        <dbReference type="WBParaSite" id="ES5_v2.g9288.t1"/>
    </source>
</evidence>
<organism evidence="1 2">
    <name type="scientific">Panagrolaimus sp. ES5</name>
    <dbReference type="NCBI Taxonomy" id="591445"/>
    <lineage>
        <taxon>Eukaryota</taxon>
        <taxon>Metazoa</taxon>
        <taxon>Ecdysozoa</taxon>
        <taxon>Nematoda</taxon>
        <taxon>Chromadorea</taxon>
        <taxon>Rhabditida</taxon>
        <taxon>Tylenchina</taxon>
        <taxon>Panagrolaimomorpha</taxon>
        <taxon>Panagrolaimoidea</taxon>
        <taxon>Panagrolaimidae</taxon>
        <taxon>Panagrolaimus</taxon>
    </lineage>
</organism>
<evidence type="ECO:0000313" key="1">
    <source>
        <dbReference type="Proteomes" id="UP000887579"/>
    </source>
</evidence>
<accession>A0AC34GWD4</accession>
<sequence>MMLPAVERLVKNLKPKFDDDVIDRLNYAYTSSLFIILILVIGAKQYVGEPLQCWMSAEYKTNWEKYVENYCFVENTYFVSFDDDKLPKVAEREHYELKYYQWVPLILVLQLLLFLAPKTFWSAVSWKAGLSVKALIGSTSHSDRQKKILSSKNKNDEHSESRATARQMHEVTRFNKRSKNFLFGCIPTTNSYFTSVYLAYKLLNCANTFAQLCMINMFNEKLFIILWFWFVALTILNVFNLAYWFFTTFIDSWKIYFVQAQLNFADVKYTNDVIPEFIHKWITMDGITAIRLISANCGDLISSDIVAAMFHDFVKDQEKTAKERSSKKPLPKDNDDSDLLDPVVGGHGGAPELPKKGSNLLDPFRPGNPGTQKVHPSIPQTPHAPMEEAPPLARAAARPGPPGMGKLGAAPVYPHLPFEDIRPIVKHNHDDVASVD</sequence>
<reference evidence="2" key="1">
    <citation type="submission" date="2022-11" db="UniProtKB">
        <authorList>
            <consortium name="WormBaseParasite"/>
        </authorList>
    </citation>
    <scope>IDENTIFICATION</scope>
</reference>
<name>A0AC34GWD4_9BILA</name>
<dbReference type="WBParaSite" id="ES5_v2.g9288.t1">
    <property type="protein sequence ID" value="ES5_v2.g9288.t1"/>
    <property type="gene ID" value="ES5_v2.g9288"/>
</dbReference>
<dbReference type="Proteomes" id="UP000887579">
    <property type="component" value="Unplaced"/>
</dbReference>
<proteinExistence type="predicted"/>